<evidence type="ECO:0000313" key="7">
    <source>
        <dbReference type="EMBL" id="SFW63867.1"/>
    </source>
</evidence>
<dbReference type="SMART" id="SM00849">
    <property type="entry name" value="Lactamase_B"/>
    <property type="match status" value="1"/>
</dbReference>
<evidence type="ECO:0000256" key="1">
    <source>
        <dbReference type="ARBA" id="ARBA00001947"/>
    </source>
</evidence>
<comment type="similarity">
    <text evidence="2">Belongs to the metallo-beta-lactamase superfamily.</text>
</comment>
<dbReference type="InterPro" id="IPR051013">
    <property type="entry name" value="MBL_superfamily_lactonases"/>
</dbReference>
<dbReference type="STRING" id="546364.SAMN04489730_2300"/>
<reference evidence="8" key="1">
    <citation type="submission" date="2016-11" db="EMBL/GenBank/DDBJ databases">
        <authorList>
            <person name="Varghese N."/>
            <person name="Submissions S."/>
        </authorList>
    </citation>
    <scope>NUCLEOTIDE SEQUENCE [LARGE SCALE GENOMIC DNA]</scope>
    <source>
        <strain evidence="8">DSM 44671</strain>
    </source>
</reference>
<dbReference type="Gene3D" id="3.60.15.10">
    <property type="entry name" value="Ribonuclease Z/Hydroxyacylglutathione hydrolase-like"/>
    <property type="match status" value="1"/>
</dbReference>
<dbReference type="CDD" id="cd07729">
    <property type="entry name" value="AHL_lactonase_MBL-fold"/>
    <property type="match status" value="1"/>
</dbReference>
<dbReference type="PANTHER" id="PTHR42978">
    <property type="entry name" value="QUORUM-QUENCHING LACTONASE YTNP-RELATED-RELATED"/>
    <property type="match status" value="1"/>
</dbReference>
<keyword evidence="4" id="KW-0378">Hydrolase</keyword>
<dbReference type="EMBL" id="FPJG01000006">
    <property type="protein sequence ID" value="SFW63867.1"/>
    <property type="molecule type" value="Genomic_DNA"/>
</dbReference>
<evidence type="ECO:0000256" key="2">
    <source>
        <dbReference type="ARBA" id="ARBA00007749"/>
    </source>
</evidence>
<dbReference type="Proteomes" id="UP000182740">
    <property type="component" value="Unassembled WGS sequence"/>
</dbReference>
<keyword evidence="5" id="KW-0862">Zinc</keyword>
<protein>
    <submittedName>
        <fullName evidence="7">Glyoxylase, beta-lactamase superfamily II</fullName>
    </submittedName>
</protein>
<feature type="domain" description="Metallo-beta-lactamase" evidence="6">
    <location>
        <begin position="41"/>
        <end position="262"/>
    </location>
</feature>
<comment type="cofactor">
    <cofactor evidence="1">
        <name>Zn(2+)</name>
        <dbReference type="ChEBI" id="CHEBI:29105"/>
    </cofactor>
</comment>
<dbReference type="PANTHER" id="PTHR42978:SF2">
    <property type="entry name" value="102 KBASES UNSTABLE REGION: FROM 1 TO 119443"/>
    <property type="match status" value="1"/>
</dbReference>
<gene>
    <name evidence="7" type="ORF">SAMN04489730_2300</name>
</gene>
<organism evidence="7 8">
    <name type="scientific">Amycolatopsis australiensis</name>
    <dbReference type="NCBI Taxonomy" id="546364"/>
    <lineage>
        <taxon>Bacteria</taxon>
        <taxon>Bacillati</taxon>
        <taxon>Actinomycetota</taxon>
        <taxon>Actinomycetes</taxon>
        <taxon>Pseudonocardiales</taxon>
        <taxon>Pseudonocardiaceae</taxon>
        <taxon>Amycolatopsis</taxon>
    </lineage>
</organism>
<evidence type="ECO:0000313" key="8">
    <source>
        <dbReference type="Proteomes" id="UP000182740"/>
    </source>
</evidence>
<accession>A0A1K1QW76</accession>
<dbReference type="AlphaFoldDB" id="A0A1K1QW76"/>
<evidence type="ECO:0000259" key="6">
    <source>
        <dbReference type="SMART" id="SM00849"/>
    </source>
</evidence>
<proteinExistence type="inferred from homology"/>
<keyword evidence="3" id="KW-0479">Metal-binding</keyword>
<evidence type="ECO:0000256" key="5">
    <source>
        <dbReference type="ARBA" id="ARBA00022833"/>
    </source>
</evidence>
<dbReference type="InterPro" id="IPR036866">
    <property type="entry name" value="RibonucZ/Hydroxyglut_hydro"/>
</dbReference>
<dbReference type="RefSeq" id="WP_177328784.1">
    <property type="nucleotide sequence ID" value="NZ_FPJG01000006.1"/>
</dbReference>
<dbReference type="SUPFAM" id="SSF56281">
    <property type="entry name" value="Metallo-hydrolase/oxidoreductase"/>
    <property type="match status" value="1"/>
</dbReference>
<name>A0A1K1QW76_9PSEU</name>
<dbReference type="GO" id="GO:0016787">
    <property type="term" value="F:hydrolase activity"/>
    <property type="evidence" value="ECO:0007669"/>
    <property type="project" value="UniProtKB-KW"/>
</dbReference>
<sequence length="323" mass="35314">MKIHPLRIGRTKVPFGQFYGGLHGFSLGDFAADKDHFIRVPIHAYLIEHPTVGPVLVDTGISPEQAAHTDYYRGSIMEHVMDADEYDLPADQTMPAQLARLGYRPEDVRAVIITHFHEDHVGPLHLFAHAPVHLGAAEYAARDDKVFGLVPLAYPPSIAAIGDWRPIEFTGPAVGGFTGSADLFGDGRVLALPTPGHSPGSTSVLVDHRFLLTGDAMYTIRHLAVDQVRAIQTGDEAQYVDSIRRIHWLRRERPELLILTAHDHTDYGARLIAGLADGELSDADLAWAKSYEQATFDELANLNPARLPRFVPAADGGPVGHVA</sequence>
<evidence type="ECO:0000256" key="3">
    <source>
        <dbReference type="ARBA" id="ARBA00022723"/>
    </source>
</evidence>
<dbReference type="InterPro" id="IPR001279">
    <property type="entry name" value="Metallo-B-lactamas"/>
</dbReference>
<evidence type="ECO:0000256" key="4">
    <source>
        <dbReference type="ARBA" id="ARBA00022801"/>
    </source>
</evidence>
<keyword evidence="8" id="KW-1185">Reference proteome</keyword>
<dbReference type="Pfam" id="PF00753">
    <property type="entry name" value="Lactamase_B"/>
    <property type="match status" value="1"/>
</dbReference>
<dbReference type="GO" id="GO:0046872">
    <property type="term" value="F:metal ion binding"/>
    <property type="evidence" value="ECO:0007669"/>
    <property type="project" value="UniProtKB-KW"/>
</dbReference>